<dbReference type="EMBL" id="CAKOAT010597376">
    <property type="protein sequence ID" value="CAH8383901.1"/>
    <property type="molecule type" value="Genomic_DNA"/>
</dbReference>
<evidence type="ECO:0000256" key="2">
    <source>
        <dbReference type="ARBA" id="ARBA00005581"/>
    </source>
</evidence>
<organism evidence="6 7">
    <name type="scientific">Eruca vesicaria subsp. sativa</name>
    <name type="common">Garden rocket</name>
    <name type="synonym">Eruca sativa</name>
    <dbReference type="NCBI Taxonomy" id="29727"/>
    <lineage>
        <taxon>Eukaryota</taxon>
        <taxon>Viridiplantae</taxon>
        <taxon>Streptophyta</taxon>
        <taxon>Embryophyta</taxon>
        <taxon>Tracheophyta</taxon>
        <taxon>Spermatophyta</taxon>
        <taxon>Magnoliopsida</taxon>
        <taxon>eudicotyledons</taxon>
        <taxon>Gunneridae</taxon>
        <taxon>Pentapetalae</taxon>
        <taxon>rosids</taxon>
        <taxon>malvids</taxon>
        <taxon>Brassicales</taxon>
        <taxon>Brassicaceae</taxon>
        <taxon>Brassiceae</taxon>
        <taxon>Eruca</taxon>
    </lineage>
</organism>
<dbReference type="AlphaFoldDB" id="A0ABC8LK38"/>
<reference evidence="6 7" key="1">
    <citation type="submission" date="2022-03" db="EMBL/GenBank/DDBJ databases">
        <authorList>
            <person name="Macdonald S."/>
            <person name="Ahmed S."/>
            <person name="Newling K."/>
        </authorList>
    </citation>
    <scope>NUCLEOTIDE SEQUENCE [LARGE SCALE GENOMIC DNA]</scope>
</reference>
<keyword evidence="4" id="KW-0964">Secreted</keyword>
<proteinExistence type="inferred from homology"/>
<dbReference type="GO" id="GO:0060320">
    <property type="term" value="P:rejection of self pollen"/>
    <property type="evidence" value="ECO:0007669"/>
    <property type="project" value="UniProtKB-KW"/>
</dbReference>
<dbReference type="Proteomes" id="UP001642260">
    <property type="component" value="Unassembled WGS sequence"/>
</dbReference>
<gene>
    <name evidence="6" type="ORF">ERUC_LOCUS36384</name>
</gene>
<evidence type="ECO:0000313" key="6">
    <source>
        <dbReference type="EMBL" id="CAH8383901.1"/>
    </source>
</evidence>
<comment type="caution">
    <text evidence="6">The sequence shown here is derived from an EMBL/GenBank/DDBJ whole genome shotgun (WGS) entry which is preliminary data.</text>
</comment>
<keyword evidence="7" id="KW-1185">Reference proteome</keyword>
<evidence type="ECO:0000256" key="1">
    <source>
        <dbReference type="ARBA" id="ARBA00004613"/>
    </source>
</evidence>
<dbReference type="Pfam" id="PF05938">
    <property type="entry name" value="Self-incomp_S1"/>
    <property type="match status" value="1"/>
</dbReference>
<sequence length="155" mass="18056">MLLGVSEAIFKCPKNQVIIRNELGPGRSLEYHCHANGKDEGVHFLKFNEQRNFEFVDSGFGKKRKVNCVLRQGLWMENSSRDFEAYHTSRKHPCQQDMLYLSATAAFYIPNQKLPQLTHEALKMGQPENRIIMLHQYRTNYFGPLGKCQSFSWEI</sequence>
<dbReference type="InterPro" id="IPR010264">
    <property type="entry name" value="Self-incomp_S1"/>
</dbReference>
<dbReference type="GO" id="GO:0005576">
    <property type="term" value="C:extracellular region"/>
    <property type="evidence" value="ECO:0007669"/>
    <property type="project" value="UniProtKB-SubCell"/>
</dbReference>
<evidence type="ECO:0000256" key="4">
    <source>
        <dbReference type="ARBA" id="ARBA00022525"/>
    </source>
</evidence>
<name>A0ABC8LK38_ERUVS</name>
<evidence type="ECO:0008006" key="8">
    <source>
        <dbReference type="Google" id="ProtNLM"/>
    </source>
</evidence>
<evidence type="ECO:0000256" key="5">
    <source>
        <dbReference type="ARBA" id="ARBA00022729"/>
    </source>
</evidence>
<comment type="subcellular location">
    <subcellularLocation>
        <location evidence="1">Secreted</location>
    </subcellularLocation>
</comment>
<keyword evidence="5" id="KW-0732">Signal</keyword>
<evidence type="ECO:0000313" key="7">
    <source>
        <dbReference type="Proteomes" id="UP001642260"/>
    </source>
</evidence>
<accession>A0ABC8LK38</accession>
<keyword evidence="3" id="KW-0713">Self-incompatibility</keyword>
<comment type="similarity">
    <text evidence="2">Belongs to the plant self-incompatibility (S1) protein family.</text>
</comment>
<protein>
    <recommendedName>
        <fullName evidence="8">S-protein homolog</fullName>
    </recommendedName>
</protein>
<evidence type="ECO:0000256" key="3">
    <source>
        <dbReference type="ARBA" id="ARBA00022471"/>
    </source>
</evidence>